<reference evidence="2 3" key="1">
    <citation type="journal article" date="2021" name="Sci. Rep.">
        <title>The genome of the diatom Chaetoceros tenuissimus carries an ancient integrated fragment of an extant virus.</title>
        <authorList>
            <person name="Hongo Y."/>
            <person name="Kimura K."/>
            <person name="Takaki Y."/>
            <person name="Yoshida Y."/>
            <person name="Baba S."/>
            <person name="Kobayashi G."/>
            <person name="Nagasaki K."/>
            <person name="Hano T."/>
            <person name="Tomaru Y."/>
        </authorList>
    </citation>
    <scope>NUCLEOTIDE SEQUENCE [LARGE SCALE GENOMIC DNA]</scope>
    <source>
        <strain evidence="2 3">NIES-3715</strain>
    </source>
</reference>
<protein>
    <submittedName>
        <fullName evidence="2">Uncharacterized protein</fullName>
    </submittedName>
</protein>
<accession>A0AAD3CRN2</accession>
<name>A0AAD3CRN2_9STRA</name>
<feature type="coiled-coil region" evidence="1">
    <location>
        <begin position="50"/>
        <end position="87"/>
    </location>
</feature>
<gene>
    <name evidence="2" type="ORF">CTEN210_07035</name>
</gene>
<sequence length="848" mass="95563">MPRKGDPIIAAACDILLKKQHLVDDGTNGRKIAFLQAGLDVNLLNTSNRKNKLKLLREMHKRKKDKIDEEKRIMAEEKKLAESLSDRNSTVEFPVRSPPAINHCKGYRLTSKQVISKKAKEEREKRLKELAYREGVETLRHEKETKGSKAKSAPQVATEMNQKYGVAVCASTLNKRMKDGRTELYAGRKGRRGNIPLGDYCALKAAFVTAVSLHQAGKEHEFTQAKWKTALQTFLHTHANGISAGKNLYERLIQDTAIAFTAEKEYFVELRRQVWTNSLNIDVWFSGFKETLIKLGFATDEVHVDEHGNIVSEVTFKNRQTLRIVNLDETSDDLREEKETGGRPASALIAKGVNRTGSNRSSNNASKTTFIVAHNAAGEVGGIHIQFASDAKDVEDQKVSLEWLTGLPRGRGRFGFDEEHDISPTFGTNEKGGMDSQSFFEYLKKNIITLYPDAEDVEGKRVIIKCDGGPGRLDWDTLVYLRRKGFYLFPTVPNATSIMQELDQSFGYFKQLTRKNQAALLAYQTETGRPVRIQKSDLSIILNGDEKVPNTVKAFDIGFSKERNLQAWAKVGAVPLTRACLQDPSVMKILETEKEEENERVYDVTSPNFQMKVKDICMSNDLKTMKVINKQAVTYLNRQGWKGDVLLRKAPQISDKLKEVAKVKGKTSEQIIQDLGNSKRKHGAMFVQTGGMALNCDEAINAGAYCVILMEKKRRLDEHKEKKKAFQRQEKAQIILTNNSSGTRSFSSNELKDLIAWKMEDKGTSKFVNKNQREAQWEKVKGNNVPSVVDPGPAPFDEELTHVPSNVNESMKLLASEKTPSQYWDMEVLPSDIVEVQEEDVLKKEVAL</sequence>
<proteinExistence type="predicted"/>
<dbReference type="EMBL" id="BLLK01000040">
    <property type="protein sequence ID" value="GFH50559.1"/>
    <property type="molecule type" value="Genomic_DNA"/>
</dbReference>
<dbReference type="Proteomes" id="UP001054902">
    <property type="component" value="Unassembled WGS sequence"/>
</dbReference>
<evidence type="ECO:0000313" key="2">
    <source>
        <dbReference type="EMBL" id="GFH50559.1"/>
    </source>
</evidence>
<evidence type="ECO:0000256" key="1">
    <source>
        <dbReference type="SAM" id="Coils"/>
    </source>
</evidence>
<evidence type="ECO:0000313" key="3">
    <source>
        <dbReference type="Proteomes" id="UP001054902"/>
    </source>
</evidence>
<keyword evidence="1" id="KW-0175">Coiled coil</keyword>
<organism evidence="2 3">
    <name type="scientific">Chaetoceros tenuissimus</name>
    <dbReference type="NCBI Taxonomy" id="426638"/>
    <lineage>
        <taxon>Eukaryota</taxon>
        <taxon>Sar</taxon>
        <taxon>Stramenopiles</taxon>
        <taxon>Ochrophyta</taxon>
        <taxon>Bacillariophyta</taxon>
        <taxon>Coscinodiscophyceae</taxon>
        <taxon>Chaetocerotophycidae</taxon>
        <taxon>Chaetocerotales</taxon>
        <taxon>Chaetocerotaceae</taxon>
        <taxon>Chaetoceros</taxon>
    </lineage>
</organism>
<comment type="caution">
    <text evidence="2">The sequence shown here is derived from an EMBL/GenBank/DDBJ whole genome shotgun (WGS) entry which is preliminary data.</text>
</comment>
<keyword evidence="3" id="KW-1185">Reference proteome</keyword>
<dbReference type="AlphaFoldDB" id="A0AAD3CRN2"/>